<organism evidence="4 5">
    <name type="scientific">Methylobacillus flagellatus (strain ATCC 51484 / DSM 6875 / VKM B-1610 / KT)</name>
    <dbReference type="NCBI Taxonomy" id="265072"/>
    <lineage>
        <taxon>Bacteria</taxon>
        <taxon>Pseudomonadati</taxon>
        <taxon>Pseudomonadota</taxon>
        <taxon>Betaproteobacteria</taxon>
        <taxon>Nitrosomonadales</taxon>
        <taxon>Methylophilaceae</taxon>
        <taxon>Methylobacillus</taxon>
    </lineage>
</organism>
<dbReference type="RefSeq" id="WP_011479648.1">
    <property type="nucleotide sequence ID" value="NC_007947.1"/>
</dbReference>
<dbReference type="STRING" id="265072.Mfla_1426"/>
<dbReference type="PANTHER" id="PTHR48107:SF16">
    <property type="entry name" value="NADPH-DEPENDENT ALDEHYDE REDUCTASE 1, CHLOROPLASTIC"/>
    <property type="match status" value="1"/>
</dbReference>
<evidence type="ECO:0000256" key="3">
    <source>
        <dbReference type="SAM" id="MobiDB-lite"/>
    </source>
</evidence>
<protein>
    <submittedName>
        <fullName evidence="4">Short-chain dehydrogenase/reductase SDR</fullName>
    </submittedName>
</protein>
<dbReference type="OrthoDB" id="9809287at2"/>
<dbReference type="SUPFAM" id="SSF51735">
    <property type="entry name" value="NAD(P)-binding Rossmann-fold domains"/>
    <property type="match status" value="1"/>
</dbReference>
<keyword evidence="2" id="KW-0560">Oxidoreductase</keyword>
<dbReference type="PRINTS" id="PR00080">
    <property type="entry name" value="SDRFAMILY"/>
</dbReference>
<dbReference type="EMBL" id="CP000284">
    <property type="protein sequence ID" value="ABE49694.1"/>
    <property type="molecule type" value="Genomic_DNA"/>
</dbReference>
<keyword evidence="5" id="KW-1185">Reference proteome</keyword>
<dbReference type="NCBIfam" id="NF005214">
    <property type="entry name" value="PRK06701.1"/>
    <property type="match status" value="1"/>
</dbReference>
<dbReference type="eggNOG" id="COG1028">
    <property type="taxonomic scope" value="Bacteria"/>
</dbReference>
<dbReference type="InterPro" id="IPR036291">
    <property type="entry name" value="NAD(P)-bd_dom_sf"/>
</dbReference>
<feature type="compositionally biased region" description="Basic and acidic residues" evidence="3">
    <location>
        <begin position="1"/>
        <end position="25"/>
    </location>
</feature>
<dbReference type="PRINTS" id="PR00081">
    <property type="entry name" value="GDHRDH"/>
</dbReference>
<gene>
    <name evidence="4" type="ordered locus">Mfla_1426</name>
</gene>
<reference evidence="4 5" key="1">
    <citation type="submission" date="2006-03" db="EMBL/GenBank/DDBJ databases">
        <title>Complete sequence of Methylobacillus flagellatus KT.</title>
        <authorList>
            <consortium name="US DOE Joint Genome Institute"/>
            <person name="Copeland A."/>
            <person name="Lucas S."/>
            <person name="Lapidus A."/>
            <person name="Barry K."/>
            <person name="Detter J.C."/>
            <person name="Glavina del Rio T."/>
            <person name="Hammon N."/>
            <person name="Israni S."/>
            <person name="Dalin E."/>
            <person name="Tice H."/>
            <person name="Pitluck S."/>
            <person name="Brettin T."/>
            <person name="Bruce D."/>
            <person name="Han C."/>
            <person name="Tapia R."/>
            <person name="Saunders E."/>
            <person name="Gilna P."/>
            <person name="Schmutz J."/>
            <person name="Larimer F."/>
            <person name="Land M."/>
            <person name="Kyrpides N."/>
            <person name="Anderson I."/>
            <person name="Richardson P."/>
        </authorList>
    </citation>
    <scope>NUCLEOTIDE SEQUENCE [LARGE SCALE GENOMIC DNA]</scope>
    <source>
        <strain evidence="5">KT / ATCC 51484 / DSM 6875</strain>
    </source>
</reference>
<evidence type="ECO:0000313" key="4">
    <source>
        <dbReference type="EMBL" id="ABE49694.1"/>
    </source>
</evidence>
<name>Q1H1E3_METFK</name>
<dbReference type="GO" id="GO:0016614">
    <property type="term" value="F:oxidoreductase activity, acting on CH-OH group of donors"/>
    <property type="evidence" value="ECO:0007669"/>
    <property type="project" value="UniProtKB-ARBA"/>
</dbReference>
<dbReference type="Gene3D" id="3.40.50.720">
    <property type="entry name" value="NAD(P)-binding Rossmann-like Domain"/>
    <property type="match status" value="1"/>
</dbReference>
<dbReference type="KEGG" id="mfa:Mfla_1426"/>
<dbReference type="AlphaFoldDB" id="Q1H1E3"/>
<dbReference type="CDD" id="cd05355">
    <property type="entry name" value="SDR_c1"/>
    <property type="match status" value="1"/>
</dbReference>
<evidence type="ECO:0000256" key="1">
    <source>
        <dbReference type="ARBA" id="ARBA00006484"/>
    </source>
</evidence>
<dbReference type="Pfam" id="PF13561">
    <property type="entry name" value="adh_short_C2"/>
    <property type="match status" value="1"/>
</dbReference>
<dbReference type="Proteomes" id="UP000002440">
    <property type="component" value="Chromosome"/>
</dbReference>
<dbReference type="PROSITE" id="PS00061">
    <property type="entry name" value="ADH_SHORT"/>
    <property type="match status" value="1"/>
</dbReference>
<accession>Q1H1E3</accession>
<comment type="similarity">
    <text evidence="1">Belongs to the short-chain dehydrogenases/reductases (SDR) family.</text>
</comment>
<proteinExistence type="inferred from homology"/>
<sequence length="296" mass="31708">MTLDYNPDKDHRDIDQPAQHQERQPGVEADMEPRPQYVDPSYRGSGKLEGKTALITGGDSGIGRAVAIHFAMEGADVAINYLSDDETEDAEKTLSLIREQGRKAIAIQGDVSDPQFCQELVSQTVEALGQLDILVNNAAQQYPQPSIEDISPEQLEQTFRANIFSMFYLTQAALPLLGEGGRIINTASVTAYKGHSTLIDYAATKGAIVAFTGSLAIELGERGITVNAVAPGPIWTPLIPASFSADQVEKFGRHTVLGRPGQPSEVAPAYVLFASNDGSYLTGQIIHPNGGSIVNG</sequence>
<evidence type="ECO:0000256" key="2">
    <source>
        <dbReference type="ARBA" id="ARBA00023002"/>
    </source>
</evidence>
<dbReference type="InterPro" id="IPR002347">
    <property type="entry name" value="SDR_fam"/>
</dbReference>
<feature type="region of interest" description="Disordered" evidence="3">
    <location>
        <begin position="1"/>
        <end position="49"/>
    </location>
</feature>
<dbReference type="InterPro" id="IPR020904">
    <property type="entry name" value="Sc_DH/Rdtase_CS"/>
</dbReference>
<evidence type="ECO:0000313" key="5">
    <source>
        <dbReference type="Proteomes" id="UP000002440"/>
    </source>
</evidence>
<dbReference type="HOGENOM" id="CLU_010194_4_1_4"/>
<dbReference type="PANTHER" id="PTHR48107">
    <property type="entry name" value="NADPH-DEPENDENT ALDEHYDE REDUCTASE-LIKE PROTEIN, CHLOROPLASTIC-RELATED"/>
    <property type="match status" value="1"/>
</dbReference>
<dbReference type="FunFam" id="3.40.50.720:FF:000084">
    <property type="entry name" value="Short-chain dehydrogenase reductase"/>
    <property type="match status" value="1"/>
</dbReference>